<dbReference type="AlphaFoldDB" id="A0A8E2J3Y9"/>
<feature type="compositionally biased region" description="Low complexity" evidence="1">
    <location>
        <begin position="699"/>
        <end position="709"/>
    </location>
</feature>
<accession>A0A8E2J3Y9</accession>
<organism evidence="2 3">
    <name type="scientific">Obba rivulosa</name>
    <dbReference type="NCBI Taxonomy" id="1052685"/>
    <lineage>
        <taxon>Eukaryota</taxon>
        <taxon>Fungi</taxon>
        <taxon>Dikarya</taxon>
        <taxon>Basidiomycota</taxon>
        <taxon>Agaricomycotina</taxon>
        <taxon>Agaricomycetes</taxon>
        <taxon>Polyporales</taxon>
        <taxon>Gelatoporiaceae</taxon>
        <taxon>Obba</taxon>
    </lineage>
</organism>
<dbReference type="EMBL" id="KV722346">
    <property type="protein sequence ID" value="OCH94160.1"/>
    <property type="molecule type" value="Genomic_DNA"/>
</dbReference>
<name>A0A8E2J3Y9_9APHY</name>
<feature type="compositionally biased region" description="Polar residues" evidence="1">
    <location>
        <begin position="875"/>
        <end position="891"/>
    </location>
</feature>
<feature type="compositionally biased region" description="Low complexity" evidence="1">
    <location>
        <begin position="653"/>
        <end position="664"/>
    </location>
</feature>
<keyword evidence="3" id="KW-1185">Reference proteome</keyword>
<reference evidence="2 3" key="1">
    <citation type="submission" date="2016-07" db="EMBL/GenBank/DDBJ databases">
        <title>Draft genome of the white-rot fungus Obba rivulosa 3A-2.</title>
        <authorList>
            <consortium name="DOE Joint Genome Institute"/>
            <person name="Miettinen O."/>
            <person name="Riley R."/>
            <person name="Acob R."/>
            <person name="Barry K."/>
            <person name="Cullen D."/>
            <person name="De Vries R."/>
            <person name="Hainaut M."/>
            <person name="Hatakka A."/>
            <person name="Henrissat B."/>
            <person name="Hilden K."/>
            <person name="Kuo R."/>
            <person name="Labutti K."/>
            <person name="Lipzen A."/>
            <person name="Makela M.R."/>
            <person name="Sandor L."/>
            <person name="Spatafora J.W."/>
            <person name="Grigoriev I.V."/>
            <person name="Hibbett D.S."/>
        </authorList>
    </citation>
    <scope>NUCLEOTIDE SEQUENCE [LARGE SCALE GENOMIC DNA]</scope>
    <source>
        <strain evidence="2 3">3A-2</strain>
    </source>
</reference>
<feature type="compositionally biased region" description="Pro residues" evidence="1">
    <location>
        <begin position="629"/>
        <end position="651"/>
    </location>
</feature>
<evidence type="ECO:0000256" key="1">
    <source>
        <dbReference type="SAM" id="MobiDB-lite"/>
    </source>
</evidence>
<feature type="compositionally biased region" description="Low complexity" evidence="1">
    <location>
        <begin position="762"/>
        <end position="779"/>
    </location>
</feature>
<evidence type="ECO:0008006" key="4">
    <source>
        <dbReference type="Google" id="ProtNLM"/>
    </source>
</evidence>
<evidence type="ECO:0000313" key="3">
    <source>
        <dbReference type="Proteomes" id="UP000250043"/>
    </source>
</evidence>
<feature type="compositionally biased region" description="Polar residues" evidence="1">
    <location>
        <begin position="720"/>
        <end position="731"/>
    </location>
</feature>
<protein>
    <recommendedName>
        <fullName evidence="4">Xylosidase/arabinosidase</fullName>
    </recommendedName>
</protein>
<sequence length="924" mass="100516">MALSTNATNGRTLKRADPSTIQNKFMVGYQGWFTCHGDGEPVGPGHHGWLHWFTYPIPDGGRPNTDLWPDVSQYSPSELYPAPGLKSKSGDQAFLFSSRHPKTVERHFHWMALHGVDGVFLQRFAGQCDLPGNEGIWKQRDEVGDRVKEAAEKEGRVFAIMYDVSGVAPDRIQKIIEFDWPHLIRDKAILDSPNYLREDGKAVVALWGFGFADSRHDPNTIRDITKFIRDNTPGGAYIMAGTPAHWRTAESDADNNPEFLNVWLEEFDAISPWTIGRYGSPDGADDFANDKIKKDLELINKRNELREQNDKVRKVDYIPVIFPGGSGFNLSEGRWGWNDIPRRGGNFLWRQLYNVRRLGVNIVYGAMWDEYDEGTAFMPVVPHKSQLPVHERYNFMALDEDGFDLPSDWYMRICGFVGESLRGERTVTETFPSKELQDYWSTRPRYEDKQEKKEDHKQEKNFGSYEEWKKAFEKEMANEPPPPPYSFEADGPPAQQGAIAGPSGTSHAPQTGSSISASQGAYSASPEVASLAADLSRQSLSDGRGGPPPIAADRRPSIPSNPPPPVPSNRPPVSPAQSPCSDAASLPLDQPSAPAATSSPHPSSYTSTPHPSSSPYVPQPVLSNASPAPHVPGPWSAPWPPPEWGVHPTPPQALYSSYPGSSGPPRAPPPLKPRPAVSTSHSPPRQQHGLPEPAFPNHGYSSSSYGGYSNEPSVGGFSFPQAQFSTPQGESYSPCYAPYDDRSRFDQPALAPFFPQPESDPSGRASPYSSASSYGGSPAQGNSPTIPPRPYGGRQTSPPRPPSQAPGPQRFSPPLGPPSSAYRTNSPGAQHYAPPPGPPPPNVYGAYAPPPGPPPPSASQGNQYGPPPGPPPTHPNSHQHQAGRPSQSPRSQVAGPVGSALNVVGSAAGQLAHAGSKLWNKQKR</sequence>
<feature type="compositionally biased region" description="Pro residues" evidence="1">
    <location>
        <begin position="865"/>
        <end position="874"/>
    </location>
</feature>
<dbReference type="Proteomes" id="UP000250043">
    <property type="component" value="Unassembled WGS sequence"/>
</dbReference>
<evidence type="ECO:0000313" key="2">
    <source>
        <dbReference type="EMBL" id="OCH94160.1"/>
    </source>
</evidence>
<feature type="compositionally biased region" description="Low complexity" evidence="1">
    <location>
        <begin position="591"/>
        <end position="616"/>
    </location>
</feature>
<dbReference type="OrthoDB" id="2589715at2759"/>
<feature type="region of interest" description="Disordered" evidence="1">
    <location>
        <begin position="475"/>
        <end position="901"/>
    </location>
</feature>
<feature type="compositionally biased region" description="Pro residues" evidence="1">
    <location>
        <begin position="833"/>
        <end position="857"/>
    </location>
</feature>
<dbReference type="Gene3D" id="3.20.20.80">
    <property type="entry name" value="Glycosidases"/>
    <property type="match status" value="1"/>
</dbReference>
<gene>
    <name evidence="2" type="ORF">OBBRIDRAFT_823626</name>
</gene>
<dbReference type="CDD" id="cd11576">
    <property type="entry name" value="GH99_GH71_like_2"/>
    <property type="match status" value="1"/>
</dbReference>
<proteinExistence type="predicted"/>
<feature type="compositionally biased region" description="Pro residues" evidence="1">
    <location>
        <begin position="559"/>
        <end position="574"/>
    </location>
</feature>
<feature type="compositionally biased region" description="Polar residues" evidence="1">
    <location>
        <begin position="503"/>
        <end position="522"/>
    </location>
</feature>